<sequence length="408" mass="46449">MPNVSGQTLATIRNHYHRAGLEMPPHESLTQAIDQAVLDVPDFLNLIAGDVDNHIESHQDRSRQEPEARPIPYGTQLILAADLRDNEHSGESYEERRARRHTAIEETQAVPARRDADHEGYKLTKHYRKLPRLLKMFKTNLDQYAKQDAAGFKAFQAHIINAHIVTSADVRAYDIIRWYTKIPQNVKLPLNDLSRYYHEEAVLRSNLKHAEHRCEGNHLYDDEEFAVERFGCPDFGFEDHTNDEPVNGFTDYTPRFEGGLQVQHLLACVKVRKVRLEHVDESERCSPSDWTTSLDARVVDWLLLAKEEVEAEGCLAEDVNLTHKEKTLLDSTLRAMEGMVRRICQRARALIEGSLLNLQATLKAMGDGTDSETAGREAIQHQISTAEAELEDIVETLADLDSKEEIET</sequence>
<gene>
    <name evidence="3" type="ORF">LTR36_004813</name>
</gene>
<evidence type="ECO:0000313" key="4">
    <source>
        <dbReference type="Proteomes" id="UP001324427"/>
    </source>
</evidence>
<dbReference type="AlphaFoldDB" id="A0AAV9JEW9"/>
<evidence type="ECO:0000256" key="2">
    <source>
        <dbReference type="SAM" id="MobiDB-lite"/>
    </source>
</evidence>
<name>A0AAV9JEW9_9PEZI</name>
<organism evidence="3 4">
    <name type="scientific">Oleoguttula mirabilis</name>
    <dbReference type="NCBI Taxonomy" id="1507867"/>
    <lineage>
        <taxon>Eukaryota</taxon>
        <taxon>Fungi</taxon>
        <taxon>Dikarya</taxon>
        <taxon>Ascomycota</taxon>
        <taxon>Pezizomycotina</taxon>
        <taxon>Dothideomycetes</taxon>
        <taxon>Dothideomycetidae</taxon>
        <taxon>Mycosphaerellales</taxon>
        <taxon>Teratosphaeriaceae</taxon>
        <taxon>Oleoguttula</taxon>
    </lineage>
</organism>
<dbReference type="EMBL" id="JAVFHQ010000029">
    <property type="protein sequence ID" value="KAK4543780.1"/>
    <property type="molecule type" value="Genomic_DNA"/>
</dbReference>
<feature type="coiled-coil region" evidence="1">
    <location>
        <begin position="376"/>
        <end position="403"/>
    </location>
</feature>
<keyword evidence="1" id="KW-0175">Coiled coil</keyword>
<feature type="region of interest" description="Disordered" evidence="2">
    <location>
        <begin position="84"/>
        <end position="117"/>
    </location>
</feature>
<evidence type="ECO:0000313" key="3">
    <source>
        <dbReference type="EMBL" id="KAK4543780.1"/>
    </source>
</evidence>
<reference evidence="3 4" key="1">
    <citation type="submission" date="2021-11" db="EMBL/GenBank/DDBJ databases">
        <title>Black yeast isolated from Biological Soil Crust.</title>
        <authorList>
            <person name="Kurbessoian T."/>
        </authorList>
    </citation>
    <scope>NUCLEOTIDE SEQUENCE [LARGE SCALE GENOMIC DNA]</scope>
    <source>
        <strain evidence="3 4">CCFEE 5522</strain>
    </source>
</reference>
<protein>
    <submittedName>
        <fullName evidence="3">Uncharacterized protein</fullName>
    </submittedName>
</protein>
<keyword evidence="4" id="KW-1185">Reference proteome</keyword>
<proteinExistence type="predicted"/>
<dbReference type="Proteomes" id="UP001324427">
    <property type="component" value="Unassembled WGS sequence"/>
</dbReference>
<accession>A0AAV9JEW9</accession>
<comment type="caution">
    <text evidence="3">The sequence shown here is derived from an EMBL/GenBank/DDBJ whole genome shotgun (WGS) entry which is preliminary data.</text>
</comment>
<evidence type="ECO:0000256" key="1">
    <source>
        <dbReference type="SAM" id="Coils"/>
    </source>
</evidence>
<feature type="compositionally biased region" description="Basic and acidic residues" evidence="2">
    <location>
        <begin position="84"/>
        <end position="97"/>
    </location>
</feature>